<feature type="compositionally biased region" description="Basic and acidic residues" evidence="1">
    <location>
        <begin position="1"/>
        <end position="12"/>
    </location>
</feature>
<comment type="caution">
    <text evidence="2">The sequence shown here is derived from an EMBL/GenBank/DDBJ whole genome shotgun (WGS) entry which is preliminary data.</text>
</comment>
<proteinExistence type="predicted"/>
<dbReference type="EMBL" id="BPLR01000489">
    <property type="protein sequence ID" value="GIY95220.1"/>
    <property type="molecule type" value="Genomic_DNA"/>
</dbReference>
<evidence type="ECO:0000256" key="1">
    <source>
        <dbReference type="SAM" id="MobiDB-lite"/>
    </source>
</evidence>
<organism evidence="2 3">
    <name type="scientific">Caerostris extrusa</name>
    <name type="common">Bark spider</name>
    <name type="synonym">Caerostris bankana</name>
    <dbReference type="NCBI Taxonomy" id="172846"/>
    <lineage>
        <taxon>Eukaryota</taxon>
        <taxon>Metazoa</taxon>
        <taxon>Ecdysozoa</taxon>
        <taxon>Arthropoda</taxon>
        <taxon>Chelicerata</taxon>
        <taxon>Arachnida</taxon>
        <taxon>Araneae</taxon>
        <taxon>Araneomorphae</taxon>
        <taxon>Entelegynae</taxon>
        <taxon>Araneoidea</taxon>
        <taxon>Araneidae</taxon>
        <taxon>Caerostris</taxon>
    </lineage>
</organism>
<protein>
    <submittedName>
        <fullName evidence="2">Uncharacterized protein</fullName>
    </submittedName>
</protein>
<accession>A0AAV4XMR0</accession>
<sequence length="81" mass="9536">MNQADLEVHDAMDLENNEMNEPNEQRRSLENVPYHRIIINEPRSYLDQDKFKRSSHEFSDANPSLMPQKSLGKVLILQIKK</sequence>
<reference evidence="2 3" key="1">
    <citation type="submission" date="2021-06" db="EMBL/GenBank/DDBJ databases">
        <title>Caerostris extrusa draft genome.</title>
        <authorList>
            <person name="Kono N."/>
            <person name="Arakawa K."/>
        </authorList>
    </citation>
    <scope>NUCLEOTIDE SEQUENCE [LARGE SCALE GENOMIC DNA]</scope>
</reference>
<dbReference type="AlphaFoldDB" id="A0AAV4XMR0"/>
<gene>
    <name evidence="2" type="ORF">CEXT_681851</name>
</gene>
<name>A0AAV4XMR0_CAEEX</name>
<dbReference type="Proteomes" id="UP001054945">
    <property type="component" value="Unassembled WGS sequence"/>
</dbReference>
<evidence type="ECO:0000313" key="3">
    <source>
        <dbReference type="Proteomes" id="UP001054945"/>
    </source>
</evidence>
<feature type="region of interest" description="Disordered" evidence="1">
    <location>
        <begin position="1"/>
        <end position="29"/>
    </location>
</feature>
<keyword evidence="3" id="KW-1185">Reference proteome</keyword>
<evidence type="ECO:0000313" key="2">
    <source>
        <dbReference type="EMBL" id="GIY95220.1"/>
    </source>
</evidence>